<name>A0A2V1DE09_9PLEO</name>
<dbReference type="PIRSF" id="PIRSF000509">
    <property type="entry name" value="Trp_DMAT"/>
    <property type="match status" value="1"/>
</dbReference>
<evidence type="ECO:0000256" key="1">
    <source>
        <dbReference type="ARBA" id="ARBA00010209"/>
    </source>
</evidence>
<dbReference type="InterPro" id="IPR017795">
    <property type="entry name" value="ABBA_NscD-like"/>
</dbReference>
<keyword evidence="6" id="KW-1185">Reference proteome</keyword>
<organism evidence="5 6">
    <name type="scientific">Periconia macrospinosa</name>
    <dbReference type="NCBI Taxonomy" id="97972"/>
    <lineage>
        <taxon>Eukaryota</taxon>
        <taxon>Fungi</taxon>
        <taxon>Dikarya</taxon>
        <taxon>Ascomycota</taxon>
        <taxon>Pezizomycotina</taxon>
        <taxon>Dothideomycetes</taxon>
        <taxon>Pleosporomycetidae</taxon>
        <taxon>Pleosporales</taxon>
        <taxon>Massarineae</taxon>
        <taxon>Periconiaceae</taxon>
        <taxon>Periconia</taxon>
    </lineage>
</organism>
<sequence length="475" mass="53210">MAPHAEAPNNPTTPQLNPSTRPSRPHQKPNSTSKTPFQTISSTLTFPNPSHAFWWAKTGSQLATLLTHAGYSQSDQYNELLFYALHIIPSLGPAPSPTTGLLPWKSPQTPDGTPLDLSWEWGLNGKGVIRTSFEPIGPLAGTPADPFNSEETDNWIRHLDTQGLVAGLDLEWYTHFRTHVLPSALDRRRVEMDDKLNFELAPVAGTFVTRDVDLVKGPIVKMYIFPGLRAQQLGVTNLDVVDAAIRKLPKEQYDAMSPGPLLEYLREAAGKWRMDVGIFSFDLVEPGSSRIKIYTRAPHTTVEYLMDALTLGGRYSLSMYSEEAIADLKDFWRIFIGDDAPGVLPGGGKERAGPGFYFTVKAGKPATPKVYISPASFCESDAEVVRRLRRYFESRRDKGKMLGQMERYERALEEIYGSEFLESQCDIHFYVSCALQLNQLRVVTYLCPQTLSRENQARKKRLLEARSVEGIVEEV</sequence>
<evidence type="ECO:0000256" key="2">
    <source>
        <dbReference type="ARBA" id="ARBA00022679"/>
    </source>
</evidence>
<dbReference type="InterPro" id="IPR033964">
    <property type="entry name" value="ABBA"/>
</dbReference>
<feature type="binding site" evidence="3">
    <location>
        <position position="294"/>
    </location>
    <ligand>
        <name>dimethylallyl diphosphate</name>
        <dbReference type="ChEBI" id="CHEBI:57623"/>
    </ligand>
</feature>
<dbReference type="InterPro" id="IPR012148">
    <property type="entry name" value="ABBA_DMATS-like"/>
</dbReference>
<evidence type="ECO:0000256" key="3">
    <source>
        <dbReference type="PIRSR" id="PIRSR000509-1"/>
    </source>
</evidence>
<dbReference type="EMBL" id="KZ805499">
    <property type="protein sequence ID" value="PVH95354.1"/>
    <property type="molecule type" value="Genomic_DNA"/>
</dbReference>
<dbReference type="NCBIfam" id="TIGR03429">
    <property type="entry name" value="arom_pren_DMATS"/>
    <property type="match status" value="1"/>
</dbReference>
<feature type="binding site" evidence="3">
    <location>
        <position position="223"/>
    </location>
    <ligand>
        <name>dimethylallyl diphosphate</name>
        <dbReference type="ChEBI" id="CHEBI:57623"/>
    </ligand>
</feature>
<evidence type="ECO:0000256" key="4">
    <source>
        <dbReference type="SAM" id="MobiDB-lite"/>
    </source>
</evidence>
<accession>A0A2V1DE09</accession>
<feature type="binding site" evidence="3">
    <location>
        <position position="290"/>
    </location>
    <ligand>
        <name>dimethylallyl diphosphate</name>
        <dbReference type="ChEBI" id="CHEBI:57623"/>
    </ligand>
</feature>
<dbReference type="Pfam" id="PF11991">
    <property type="entry name" value="Trp_DMAT"/>
    <property type="match status" value="1"/>
</dbReference>
<gene>
    <name evidence="5" type="ORF">DM02DRAFT_690966</name>
</gene>
<feature type="binding site" evidence="3">
    <location>
        <position position="371"/>
    </location>
    <ligand>
        <name>dimethylallyl diphosphate</name>
        <dbReference type="ChEBI" id="CHEBI:57623"/>
    </ligand>
</feature>
<proteinExistence type="inferred from homology"/>
<keyword evidence="2 5" id="KW-0808">Transferase</keyword>
<dbReference type="SFLD" id="SFLDS00036">
    <property type="entry name" value="Aromatic_Prenyltransferase"/>
    <property type="match status" value="1"/>
</dbReference>
<feature type="region of interest" description="Disordered" evidence="4">
    <location>
        <begin position="1"/>
        <end position="41"/>
    </location>
</feature>
<dbReference type="PANTHER" id="PTHR40627:SF4">
    <property type="entry name" value="PRENYLTRANSFERASE ASQH1-RELATED"/>
    <property type="match status" value="1"/>
</dbReference>
<feature type="binding site" evidence="3">
    <location>
        <position position="445"/>
    </location>
    <ligand>
        <name>dimethylallyl diphosphate</name>
        <dbReference type="ChEBI" id="CHEBI:57623"/>
    </ligand>
</feature>
<dbReference type="AlphaFoldDB" id="A0A2V1DE09"/>
<feature type="binding site" evidence="3">
    <location>
        <position position="292"/>
    </location>
    <ligand>
        <name>dimethylallyl diphosphate</name>
        <dbReference type="ChEBI" id="CHEBI:57623"/>
    </ligand>
</feature>
<comment type="similarity">
    <text evidence="1">Belongs to the tryptophan dimethylallyltransferase family.</text>
</comment>
<protein>
    <submittedName>
        <fullName evidence="5">Aromatic prenyltransferase</fullName>
    </submittedName>
</protein>
<dbReference type="GO" id="GO:0016765">
    <property type="term" value="F:transferase activity, transferring alkyl or aryl (other than methyl) groups"/>
    <property type="evidence" value="ECO:0007669"/>
    <property type="project" value="InterPro"/>
</dbReference>
<reference evidence="5 6" key="1">
    <citation type="journal article" date="2018" name="Sci. Rep.">
        <title>Comparative genomics provides insights into the lifestyle and reveals functional heterogeneity of dark septate endophytic fungi.</title>
        <authorList>
            <person name="Knapp D.G."/>
            <person name="Nemeth J.B."/>
            <person name="Barry K."/>
            <person name="Hainaut M."/>
            <person name="Henrissat B."/>
            <person name="Johnson J."/>
            <person name="Kuo A."/>
            <person name="Lim J.H.P."/>
            <person name="Lipzen A."/>
            <person name="Nolan M."/>
            <person name="Ohm R.A."/>
            <person name="Tamas L."/>
            <person name="Grigoriev I.V."/>
            <person name="Spatafora J.W."/>
            <person name="Nagy L.G."/>
            <person name="Kovacs G.M."/>
        </authorList>
    </citation>
    <scope>NUCLEOTIDE SEQUENCE [LARGE SCALE GENOMIC DNA]</scope>
    <source>
        <strain evidence="5 6">DSE2036</strain>
    </source>
</reference>
<dbReference type="Proteomes" id="UP000244855">
    <property type="component" value="Unassembled WGS sequence"/>
</dbReference>
<dbReference type="CDD" id="cd13929">
    <property type="entry name" value="PT-DMATS_CymD"/>
    <property type="match status" value="1"/>
</dbReference>
<evidence type="ECO:0000313" key="6">
    <source>
        <dbReference type="Proteomes" id="UP000244855"/>
    </source>
</evidence>
<feature type="binding site" evidence="3">
    <location>
        <position position="130"/>
    </location>
    <ligand>
        <name>dimethylallyl diphosphate</name>
        <dbReference type="ChEBI" id="CHEBI:57623"/>
    </ligand>
</feature>
<dbReference type="OrthoDB" id="3354387at2759"/>
<dbReference type="GO" id="GO:0009820">
    <property type="term" value="P:alkaloid metabolic process"/>
    <property type="evidence" value="ECO:0007669"/>
    <property type="project" value="InterPro"/>
</dbReference>
<feature type="compositionally biased region" description="Polar residues" evidence="4">
    <location>
        <begin position="9"/>
        <end position="41"/>
    </location>
</feature>
<evidence type="ECO:0000313" key="5">
    <source>
        <dbReference type="EMBL" id="PVH95354.1"/>
    </source>
</evidence>
<dbReference type="PANTHER" id="PTHR40627">
    <property type="entry name" value="INDOLE PRENYLTRANSFERASE TDIB-RELATED"/>
    <property type="match status" value="1"/>
</dbReference>
<dbReference type="SFLD" id="SFLDG01162">
    <property type="entry name" value="I"/>
    <property type="match status" value="1"/>
</dbReference>
<feature type="binding site" evidence="3">
    <location>
        <position position="221"/>
    </location>
    <ligand>
        <name>dimethylallyl diphosphate</name>
        <dbReference type="ChEBI" id="CHEBI:57623"/>
    </ligand>
</feature>